<dbReference type="AlphaFoldDB" id="A0A5C6EFH7"/>
<dbReference type="EMBL" id="SJPW01000007">
    <property type="protein sequence ID" value="TWU47538.1"/>
    <property type="molecule type" value="Genomic_DNA"/>
</dbReference>
<comment type="caution">
    <text evidence="1">The sequence shown here is derived from an EMBL/GenBank/DDBJ whole genome shotgun (WGS) entry which is preliminary data.</text>
</comment>
<gene>
    <name evidence="1" type="ORF">Poly51_53380</name>
</gene>
<sequence length="417" mass="45821">MLLSLIASTADATAIAQESVASKGTQTQKEAIPSPAQQDKSLALLRQLYAKEYSNKARGAQAHFANSLLEMAAKSENSASHHYVILNECLDVAVKEGVIPVAFDAIQQLESHFAIDLASKRLDLVSQISRNALSSMNVTLIHVRTRDWIDEWVQQDDYESCEQLLQLLGRMAQRSRNVGVRDSANARLKECKLLDRKFDDLRSANAALKKDSNDPVANQAIGEFYCITKGDFTRGLSYLAKGSPDAPAVMYAKAELSGDRSFDKQVKLADAWWDFSDDLTVRAHAGEIYQALLPESTGLKRKWIEVRLAELGAIKNSQSNSGLQSILGKVWKVTWTNGHPTWDKAIFRPDGSTECHVSGSVYANRFTSDVDRLILTAKDGGSYFNIRIAGATLQCQKIDAATGKILHEGTGLEISGN</sequence>
<accession>A0A5C6EFH7</accession>
<name>A0A5C6EFH7_9BACT</name>
<keyword evidence="2" id="KW-1185">Reference proteome</keyword>
<organism evidence="1 2">
    <name type="scientific">Rubripirellula tenax</name>
    <dbReference type="NCBI Taxonomy" id="2528015"/>
    <lineage>
        <taxon>Bacteria</taxon>
        <taxon>Pseudomonadati</taxon>
        <taxon>Planctomycetota</taxon>
        <taxon>Planctomycetia</taxon>
        <taxon>Pirellulales</taxon>
        <taxon>Pirellulaceae</taxon>
        <taxon>Rubripirellula</taxon>
    </lineage>
</organism>
<proteinExistence type="predicted"/>
<dbReference type="Proteomes" id="UP000318288">
    <property type="component" value="Unassembled WGS sequence"/>
</dbReference>
<reference evidence="1 2" key="1">
    <citation type="submission" date="2019-02" db="EMBL/GenBank/DDBJ databases">
        <title>Deep-cultivation of Planctomycetes and their phenomic and genomic characterization uncovers novel biology.</title>
        <authorList>
            <person name="Wiegand S."/>
            <person name="Jogler M."/>
            <person name="Boedeker C."/>
            <person name="Pinto D."/>
            <person name="Vollmers J."/>
            <person name="Rivas-Marin E."/>
            <person name="Kohn T."/>
            <person name="Peeters S.H."/>
            <person name="Heuer A."/>
            <person name="Rast P."/>
            <person name="Oberbeckmann S."/>
            <person name="Bunk B."/>
            <person name="Jeske O."/>
            <person name="Meyerdierks A."/>
            <person name="Storesund J.E."/>
            <person name="Kallscheuer N."/>
            <person name="Luecker S."/>
            <person name="Lage O.M."/>
            <person name="Pohl T."/>
            <person name="Merkel B.J."/>
            <person name="Hornburger P."/>
            <person name="Mueller R.-W."/>
            <person name="Bruemmer F."/>
            <person name="Labrenz M."/>
            <person name="Spormann A.M."/>
            <person name="Op Den Camp H."/>
            <person name="Overmann J."/>
            <person name="Amann R."/>
            <person name="Jetten M.S.M."/>
            <person name="Mascher T."/>
            <person name="Medema M.H."/>
            <person name="Devos D.P."/>
            <person name="Kaster A.-K."/>
            <person name="Ovreas L."/>
            <person name="Rohde M."/>
            <person name="Galperin M.Y."/>
            <person name="Jogler C."/>
        </authorList>
    </citation>
    <scope>NUCLEOTIDE SEQUENCE [LARGE SCALE GENOMIC DNA]</scope>
    <source>
        <strain evidence="1 2">Poly51</strain>
    </source>
</reference>
<evidence type="ECO:0000313" key="2">
    <source>
        <dbReference type="Proteomes" id="UP000318288"/>
    </source>
</evidence>
<protein>
    <submittedName>
        <fullName evidence="1">Uncharacterized protein</fullName>
    </submittedName>
</protein>
<evidence type="ECO:0000313" key="1">
    <source>
        <dbReference type="EMBL" id="TWU47538.1"/>
    </source>
</evidence>